<evidence type="ECO:0000313" key="2">
    <source>
        <dbReference type="Proteomes" id="UP000321570"/>
    </source>
</evidence>
<organism evidence="1 2">
    <name type="scientific">Hymenolepis diminuta</name>
    <name type="common">Rat tapeworm</name>
    <dbReference type="NCBI Taxonomy" id="6216"/>
    <lineage>
        <taxon>Eukaryota</taxon>
        <taxon>Metazoa</taxon>
        <taxon>Spiralia</taxon>
        <taxon>Lophotrochozoa</taxon>
        <taxon>Platyhelminthes</taxon>
        <taxon>Cestoda</taxon>
        <taxon>Eucestoda</taxon>
        <taxon>Cyclophyllidea</taxon>
        <taxon>Hymenolepididae</taxon>
        <taxon>Hymenolepis</taxon>
    </lineage>
</organism>
<gene>
    <name evidence="1" type="ORF">WMSIL1_LOCUS4461</name>
</gene>
<accession>A0A564YAZ3</accession>
<sequence length="54" mass="6171">MDVCCRIFKIIKESDNITLEVLDNECWDLNIKCDSGITLQNPGVHNYVNQIACK</sequence>
<dbReference type="Proteomes" id="UP000321570">
    <property type="component" value="Unassembled WGS sequence"/>
</dbReference>
<name>A0A564YAZ3_HYMDI</name>
<reference evidence="1 2" key="1">
    <citation type="submission" date="2019-07" db="EMBL/GenBank/DDBJ databases">
        <authorList>
            <person name="Jastrzebski P J."/>
            <person name="Paukszto L."/>
            <person name="Jastrzebski P J."/>
        </authorList>
    </citation>
    <scope>NUCLEOTIDE SEQUENCE [LARGE SCALE GENOMIC DNA]</scope>
    <source>
        <strain evidence="1 2">WMS-il1</strain>
    </source>
</reference>
<dbReference type="AlphaFoldDB" id="A0A564YAZ3"/>
<evidence type="ECO:0000313" key="1">
    <source>
        <dbReference type="EMBL" id="VUZ44376.1"/>
    </source>
</evidence>
<protein>
    <submittedName>
        <fullName evidence="1">Uncharacterized protein</fullName>
    </submittedName>
</protein>
<keyword evidence="2" id="KW-1185">Reference proteome</keyword>
<dbReference type="EMBL" id="CABIJS010000123">
    <property type="protein sequence ID" value="VUZ44376.1"/>
    <property type="molecule type" value="Genomic_DNA"/>
</dbReference>
<proteinExistence type="predicted"/>